<feature type="region of interest" description="Disordered" evidence="1">
    <location>
        <begin position="581"/>
        <end position="606"/>
    </location>
</feature>
<feature type="compositionally biased region" description="Basic residues" evidence="1">
    <location>
        <begin position="435"/>
        <end position="445"/>
    </location>
</feature>
<sequence>MMARRRVDERFEEACISCGYKIVFQSLSSLIPTWREQVRSARIRVIRAEDEVALQRKFSAQAVEVKFVLVNEKVDYHSWTFDEDDTVFKQFLEPKKVWARLRTLSESKSFLDEVSSGLEAIGLAVEKARVWERGSFDQFKDFCGLSTGLVDDVVEVACQASLIGVSSDKSETNVDLVFHPREVNELKRHAEQGLFFVDKDDFYAAEDGFKGDPLTARPVILISLKRGKKMTDRPLVKAQVTYVVNRFVPGQFVVLPDGLEFQESIEPEIERFDQTASEKTQEGDAFAENSLSPDSSLSASVQRISLSDDPQCGQTTSTSSELPSLVPSLPSIDGQGKRCDNRFSSSILIPAAQVQSAGSSHISRVQMARMRASQSVSAHSSRSPSVADDACADEVRSILSKPIDSSVHSSRASSVTSSKSATLLDPPTPSPRASLSKKAKSKKKYVSLVSPPSQSRPISPAYRPISPAASLPKPSTPYPPLSSSFISVGPEDPLPMLPTPEWTDQRDPEEHYRSVMLPKRMIQDSAFVPSLASQPVPRNASFDSIFNRHSGCGVINTPVAISLPMIEKEILRDATMGDTRLGKRKLPSCPETESFADDLPPPPPSMLESLPPPPKRVDLPCVVPEWCALEEARYLSWGGKWLEKSRRGLRSRASRQRMSQTDLRVLESCLKGLEHVKDEQLMEVLKETVIDILTE</sequence>
<accession>A0A3G3BTI7</accession>
<protein>
    <submittedName>
        <fullName evidence="2">VP7</fullName>
    </submittedName>
</protein>
<evidence type="ECO:0000256" key="1">
    <source>
        <dbReference type="SAM" id="MobiDB-lite"/>
    </source>
</evidence>
<organism evidence="2">
    <name type="scientific">Shelly headland virus</name>
    <dbReference type="NCBI Taxonomy" id="2485879"/>
    <lineage>
        <taxon>Viruses</taxon>
        <taxon>Riboviria</taxon>
    </lineage>
</organism>
<feature type="compositionally biased region" description="Low complexity" evidence="1">
    <location>
        <begin position="405"/>
        <end position="422"/>
    </location>
</feature>
<name>A0A3G3BTI7_9VIRU</name>
<proteinExistence type="predicted"/>
<evidence type="ECO:0000313" key="2">
    <source>
        <dbReference type="EMBL" id="AYP67550.1"/>
    </source>
</evidence>
<dbReference type="EMBL" id="MK026577">
    <property type="protein sequence ID" value="AYP67550.1"/>
    <property type="molecule type" value="Genomic_RNA"/>
</dbReference>
<feature type="region of interest" description="Disordered" evidence="1">
    <location>
        <begin position="404"/>
        <end position="507"/>
    </location>
</feature>
<reference evidence="2" key="1">
    <citation type="submission" date="2018-10" db="EMBL/GenBank/DDBJ databases">
        <title>Extensive Diversity of RNA Viruses in Australian Ticks.</title>
        <authorList>
            <person name="Harvey E."/>
            <person name="Rose K."/>
            <person name="Eden J.-S."/>
            <person name="Lo N."/>
            <person name="Abeyasuriya T."/>
            <person name="Shi M."/>
            <person name="Doggett S.L."/>
            <person name="Holmes E.C."/>
        </authorList>
    </citation>
    <scope>NUCLEOTIDE SEQUENCE</scope>
</reference>
<feature type="compositionally biased region" description="Low complexity" evidence="1">
    <location>
        <begin position="315"/>
        <end position="331"/>
    </location>
</feature>
<feature type="compositionally biased region" description="Low complexity" evidence="1">
    <location>
        <begin position="290"/>
        <end position="300"/>
    </location>
</feature>
<feature type="region of interest" description="Disordered" evidence="1">
    <location>
        <begin position="273"/>
        <end position="337"/>
    </location>
</feature>